<reference evidence="2 3" key="1">
    <citation type="journal article" date="2015" name="Appl. Environ. Microbiol.">
        <title>Nanoarchaeota, Their Sulfolobales Host, and Nanoarchaeota Virus Distribution across Yellowstone National Park Hot Springs.</title>
        <authorList>
            <person name="Munson-McGee J.H."/>
            <person name="Field E.K."/>
            <person name="Bateson M."/>
            <person name="Rooney C."/>
            <person name="Stepanauskas R."/>
            <person name="Young M.J."/>
        </authorList>
    </citation>
    <scope>NUCLEOTIDE SEQUENCE [LARGE SCALE GENOMIC DNA]</scope>
    <source>
        <strain evidence="2">SCGC AB-777_O03</strain>
    </source>
</reference>
<organism evidence="2 3">
    <name type="scientific">Nanobsidianus stetteri</name>
    <dbReference type="NCBI Taxonomy" id="1294122"/>
    <lineage>
        <taxon>Archaea</taxon>
        <taxon>Nanobdellota</taxon>
        <taxon>Candidatus Nanoarchaeia</taxon>
        <taxon>Nanoarchaeales</taxon>
        <taxon>Nanopusillaceae</taxon>
        <taxon>Candidatus Nanobsidianus</taxon>
    </lineage>
</organism>
<keyword evidence="1" id="KW-0472">Membrane</keyword>
<accession>A0A2T9WUD2</accession>
<comment type="caution">
    <text evidence="2">The sequence shown here is derived from an EMBL/GenBank/DDBJ whole genome shotgun (WGS) entry which is preliminary data.</text>
</comment>
<evidence type="ECO:0000313" key="3">
    <source>
        <dbReference type="Proteomes" id="UP000245908"/>
    </source>
</evidence>
<proteinExistence type="predicted"/>
<dbReference type="Proteomes" id="UP000245908">
    <property type="component" value="Unassembled WGS sequence"/>
</dbReference>
<keyword evidence="1" id="KW-1133">Transmembrane helix</keyword>
<dbReference type="EMBL" id="QEFH01000005">
    <property type="protein sequence ID" value="PVU71454.1"/>
    <property type="molecule type" value="Genomic_DNA"/>
</dbReference>
<sequence>MRSWIILVELAFSIILLTFFFLYTYYGKSNNYNIYTFDPNNLIYLNSSCNNNLYIYEIINLTNNNITICYFGKQVNSTYIENYEPIFEYLYAGQNYFNPYILIIFG</sequence>
<protein>
    <submittedName>
        <fullName evidence="2">Uncharacterized protein</fullName>
    </submittedName>
</protein>
<dbReference type="AlphaFoldDB" id="A0A2T9WUD2"/>
<evidence type="ECO:0000256" key="1">
    <source>
        <dbReference type="SAM" id="Phobius"/>
    </source>
</evidence>
<evidence type="ECO:0000313" key="2">
    <source>
        <dbReference type="EMBL" id="PVU71454.1"/>
    </source>
</evidence>
<gene>
    <name evidence="2" type="ORF">DDW05_00895</name>
</gene>
<name>A0A2T9WUD2_NANST</name>
<keyword evidence="1" id="KW-0812">Transmembrane</keyword>
<feature type="transmembrane region" description="Helical" evidence="1">
    <location>
        <begin position="6"/>
        <end position="26"/>
    </location>
</feature>